<protein>
    <submittedName>
        <fullName evidence="3">Four-helix bundle copper-binding protein</fullName>
    </submittedName>
</protein>
<organism evidence="3 4">
    <name type="scientific">Methylobacterium komagatae</name>
    <dbReference type="NCBI Taxonomy" id="374425"/>
    <lineage>
        <taxon>Bacteria</taxon>
        <taxon>Pseudomonadati</taxon>
        <taxon>Pseudomonadota</taxon>
        <taxon>Alphaproteobacteria</taxon>
        <taxon>Hyphomicrobiales</taxon>
        <taxon>Methylobacteriaceae</taxon>
        <taxon>Methylobacterium</taxon>
    </lineage>
</organism>
<evidence type="ECO:0000256" key="2">
    <source>
        <dbReference type="SAM" id="SignalP"/>
    </source>
</evidence>
<dbReference type="NCBIfam" id="TIGR04401">
    <property type="entry name" value="TAT_Cys_rich"/>
    <property type="match status" value="1"/>
</dbReference>
<dbReference type="Pfam" id="PF03860">
    <property type="entry name" value="Csp"/>
    <property type="match status" value="1"/>
</dbReference>
<dbReference type="InterPro" id="IPR005560">
    <property type="entry name" value="Csp_YhjQ"/>
</dbReference>
<reference evidence="4" key="1">
    <citation type="journal article" date="2019" name="Int. J. Syst. Evol. Microbiol.">
        <title>The Global Catalogue of Microorganisms (GCM) 10K type strain sequencing project: providing services to taxonomists for standard genome sequencing and annotation.</title>
        <authorList>
            <consortium name="The Broad Institute Genomics Platform"/>
            <consortium name="The Broad Institute Genome Sequencing Center for Infectious Disease"/>
            <person name="Wu L."/>
            <person name="Ma J."/>
        </authorList>
    </citation>
    <scope>NUCLEOTIDE SEQUENCE [LARGE SCALE GENOMIC DNA]</scope>
    <source>
        <strain evidence="4">CCUG 48316</strain>
    </source>
</reference>
<proteinExistence type="predicted"/>
<dbReference type="Proteomes" id="UP001596292">
    <property type="component" value="Unassembled WGS sequence"/>
</dbReference>
<name>A0ABW2BQA8_9HYPH</name>
<keyword evidence="2" id="KW-0732">Signal</keyword>
<accession>A0ABW2BQA8</accession>
<comment type="caution">
    <text evidence="3">The sequence shown here is derived from an EMBL/GenBank/DDBJ whole genome shotgun (WGS) entry which is preliminary data.</text>
</comment>
<evidence type="ECO:0000256" key="1">
    <source>
        <dbReference type="SAM" id="MobiDB-lite"/>
    </source>
</evidence>
<feature type="region of interest" description="Disordered" evidence="1">
    <location>
        <begin position="22"/>
        <end position="43"/>
    </location>
</feature>
<dbReference type="PANTHER" id="PTHR37310">
    <property type="entry name" value="CYTOPLASMIC PROTEIN-RELATED"/>
    <property type="match status" value="1"/>
</dbReference>
<evidence type="ECO:0000313" key="3">
    <source>
        <dbReference type="EMBL" id="MFC6792663.1"/>
    </source>
</evidence>
<sequence length="155" mass="16191">MERRRFIAAGMMAGLATSVGASAKAAEHDHSHDHGSTTAAGGHNHPPIYAALTKASGDCVETGQACLRHCFGMIAMNDTSMVACMKSVTDLIHACTALQSMAALNSPHTRAMARAVAEVCTACETECSKFPDNAECRACRDSCRACAAECKKIAA</sequence>
<feature type="compositionally biased region" description="Basic and acidic residues" evidence="1">
    <location>
        <begin position="25"/>
        <end position="35"/>
    </location>
</feature>
<dbReference type="RefSeq" id="WP_378974809.1">
    <property type="nucleotide sequence ID" value="NZ_JBHSWN010000001.1"/>
</dbReference>
<gene>
    <name evidence="3" type="ORF">ACFQE0_25770</name>
</gene>
<dbReference type="Gene3D" id="1.20.1270.360">
    <property type="match status" value="1"/>
</dbReference>
<evidence type="ECO:0000313" key="4">
    <source>
        <dbReference type="Proteomes" id="UP001596292"/>
    </source>
</evidence>
<dbReference type="EMBL" id="JBHSWN010000001">
    <property type="protein sequence ID" value="MFC6792663.1"/>
    <property type="molecule type" value="Genomic_DNA"/>
</dbReference>
<feature type="signal peptide" evidence="2">
    <location>
        <begin position="1"/>
        <end position="23"/>
    </location>
</feature>
<feature type="chain" id="PRO_5047422242" evidence="2">
    <location>
        <begin position="24"/>
        <end position="155"/>
    </location>
</feature>
<keyword evidence="4" id="KW-1185">Reference proteome</keyword>
<dbReference type="InterPro" id="IPR030913">
    <property type="entry name" value="Csp1_Cys_rich"/>
</dbReference>
<dbReference type="PANTHER" id="PTHR37310:SF1">
    <property type="entry name" value="CYTOPLASMIC PROTEIN"/>
    <property type="match status" value="1"/>
</dbReference>